<name>A0AAD5TNA3_9FUNG</name>
<dbReference type="PANTHER" id="PTHR10644">
    <property type="entry name" value="DNA REPAIR/RNA PROCESSING CPSF FAMILY"/>
    <property type="match status" value="1"/>
</dbReference>
<dbReference type="Pfam" id="PF10433">
    <property type="entry name" value="Beta-prop_RSE1_1st"/>
    <property type="match status" value="1"/>
</dbReference>
<comment type="subcellular location">
    <subcellularLocation>
        <location evidence="1">Nucleus</location>
    </subcellularLocation>
</comment>
<accession>A0AAD5TNA3</accession>
<feature type="domain" description="RSE1/DDB1/CPSF1 second beta-propeller" evidence="6">
    <location>
        <begin position="451"/>
        <end position="776"/>
    </location>
</feature>
<dbReference type="InterPro" id="IPR058543">
    <property type="entry name" value="Beta-prop_RSE1/DDB1/CPSF1_2nd"/>
</dbReference>
<dbReference type="Pfam" id="PF23726">
    <property type="entry name" value="Beta-prop_RSE1_2nd"/>
    <property type="match status" value="1"/>
</dbReference>
<evidence type="ECO:0000256" key="3">
    <source>
        <dbReference type="PROSITE-ProRule" id="PRU00221"/>
    </source>
</evidence>
<comment type="caution">
    <text evidence="7">The sequence shown here is derived from an EMBL/GenBank/DDBJ whole genome shotgun (WGS) entry which is preliminary data.</text>
</comment>
<evidence type="ECO:0000313" key="8">
    <source>
        <dbReference type="Proteomes" id="UP001212152"/>
    </source>
</evidence>
<dbReference type="PROSITE" id="PS50082">
    <property type="entry name" value="WD_REPEATS_2"/>
    <property type="match status" value="1"/>
</dbReference>
<feature type="domain" description="RSE1/DDB1/CPSF1 C-terminal" evidence="4">
    <location>
        <begin position="825"/>
        <end position="1169"/>
    </location>
</feature>
<dbReference type="EMBL" id="JADGJQ010000011">
    <property type="protein sequence ID" value="KAJ3181803.1"/>
    <property type="molecule type" value="Genomic_DNA"/>
</dbReference>
<dbReference type="InterPro" id="IPR036322">
    <property type="entry name" value="WD40_repeat_dom_sf"/>
</dbReference>
<keyword evidence="8" id="KW-1185">Reference proteome</keyword>
<dbReference type="Proteomes" id="UP001212152">
    <property type="component" value="Unassembled WGS sequence"/>
</dbReference>
<dbReference type="InterPro" id="IPR004871">
    <property type="entry name" value="RSE1/DDB1/CPSF1_C"/>
</dbReference>
<dbReference type="InterPro" id="IPR001680">
    <property type="entry name" value="WD40_rpt"/>
</dbReference>
<proteinExistence type="predicted"/>
<dbReference type="Pfam" id="PF03178">
    <property type="entry name" value="CPSF_A"/>
    <property type="match status" value="1"/>
</dbReference>
<evidence type="ECO:0000259" key="5">
    <source>
        <dbReference type="Pfam" id="PF10433"/>
    </source>
</evidence>
<sequence>MAYVHHPIKSPVVRSVLPNCQSDGGDASYRELICIKESSIEWKRLDFANQPPELVSLSEQVFVGHIRTHERVTVPECAQPRPEAGHNNDDEFGSENRAWRDLLCCTSDSGYLSFLELMEGTAERPPRARSVQQIEIAAPGVGYSDLGSSLAVDPRSRAIAVGALDGTVQIWRVQSIQEGIICPDQSVKVREEGVLWMMTFLSPERHSNTVRLAILKTLDEHLTIVIYEFDPGVMEEMKRWQEHRVSQEAVPLHLLALSSIPGGFVIVTDADMHYAVASKSRLEILVLPHLQISAAPSARQTVVAATASALCTAASTTAAQCIYLASQEGHLFRMTFGSSPNAVTSSHLIHTERKIRGLALISSGSSADHITWLLVVGDMCDGALIAIRQDGTVSVELNLDNWSPVLDFQLADIHGEGRDTMLLTSGAGDQGSLREIRVGIPAVTNASEDTGMDGAKAIWSLKRRLTDVDDTFLVLTFLEETRVMSLENSELQDLGPFVAFETSASTLYADNLTVGELHGQIHARGVVAANLGSDVGPSARWSCDRPVLGGCIAGDKIVIWSGNEVVALRVRVGSGPCSIPEISEEKRAHLDVNPSCLFAFSTFPGHGGRQAQFCAIGTFESSIELLSLDDGSLLETVGRTSLESDTRNVSIPQSFLSLVVPDEMRLLAGMRDGQLIDFTVTVEGGAGLPHVTLKRIAMHQVGVLPLILVPAQSGSGPSSTALAFSDSSWYMEYDSDREGLRLTMIACPRTVHATPFSYAHVKRGVMALIKGSLQFVVLGKRKEIIARTVKLGEGQVPRRVLYDRHTRRAVVAVTTKRGTHSAPIQSEIRVVDMLSGKVFAKEKLLPNEKICALTEWNVKEGKGYICVGTWGHVPPYGAGEPEGRVLVYNLKAYERKEPDTQSKTARKVVMYKMKQLGSISLAGPVQAICPFLNSYLLCAAGDSFVQLKIDAHTRTLVVRTSVAMRWPVHSISVAGNRVAVGGQQDSLSLWDYDPQNKQFTFSQSDRYIRTISDCIATGADSAIATDRAANLLGFGAVPAVMETTLRTDFAIHLGEPISRLRLGSMTHAASHPLDDDDGHSWCWADFRDDIIAGDKQRKVLYGASISGSLFAVVRLHSDAYSALNLLQRIMANHPATRPLLGNNHARFRSQGLNQQWSGCIDGDMIEQFLTLPTSIKEEIIALWARDSAAESFGGQSRASSLKDARKMALLIRTLQEACG</sequence>
<dbReference type="InterPro" id="IPR050358">
    <property type="entry name" value="RSE1/DDB1/CFT1"/>
</dbReference>
<reference evidence="7" key="1">
    <citation type="submission" date="2020-05" db="EMBL/GenBank/DDBJ databases">
        <title>Phylogenomic resolution of chytrid fungi.</title>
        <authorList>
            <person name="Stajich J.E."/>
            <person name="Amses K."/>
            <person name="Simmons R."/>
            <person name="Seto K."/>
            <person name="Myers J."/>
            <person name="Bonds A."/>
            <person name="Quandt C.A."/>
            <person name="Barry K."/>
            <person name="Liu P."/>
            <person name="Grigoriev I."/>
            <person name="Longcore J.E."/>
            <person name="James T.Y."/>
        </authorList>
    </citation>
    <scope>NUCLEOTIDE SEQUENCE</scope>
    <source>
        <strain evidence="7">JEL0379</strain>
    </source>
</reference>
<dbReference type="InterPro" id="IPR015943">
    <property type="entry name" value="WD40/YVTN_repeat-like_dom_sf"/>
</dbReference>
<dbReference type="InterPro" id="IPR018846">
    <property type="entry name" value="Beta-prop_RSE1/DDB1/CPSF1_1st"/>
</dbReference>
<evidence type="ECO:0000259" key="6">
    <source>
        <dbReference type="Pfam" id="PF23726"/>
    </source>
</evidence>
<dbReference type="AlphaFoldDB" id="A0AAD5TNA3"/>
<evidence type="ECO:0000313" key="7">
    <source>
        <dbReference type="EMBL" id="KAJ3181803.1"/>
    </source>
</evidence>
<keyword evidence="2" id="KW-0539">Nucleus</keyword>
<evidence type="ECO:0000259" key="4">
    <source>
        <dbReference type="Pfam" id="PF03178"/>
    </source>
</evidence>
<organism evidence="7 8">
    <name type="scientific">Geranomyces variabilis</name>
    <dbReference type="NCBI Taxonomy" id="109894"/>
    <lineage>
        <taxon>Eukaryota</taxon>
        <taxon>Fungi</taxon>
        <taxon>Fungi incertae sedis</taxon>
        <taxon>Chytridiomycota</taxon>
        <taxon>Chytridiomycota incertae sedis</taxon>
        <taxon>Chytridiomycetes</taxon>
        <taxon>Spizellomycetales</taxon>
        <taxon>Powellomycetaceae</taxon>
        <taxon>Geranomyces</taxon>
    </lineage>
</organism>
<protein>
    <submittedName>
        <fullName evidence="7">Uncharacterized protein</fullName>
    </submittedName>
</protein>
<dbReference type="Gene3D" id="2.130.10.10">
    <property type="entry name" value="YVTN repeat-like/Quinoprotein amine dehydrogenase"/>
    <property type="match status" value="3"/>
</dbReference>
<dbReference type="GO" id="GO:0005634">
    <property type="term" value="C:nucleus"/>
    <property type="evidence" value="ECO:0007669"/>
    <property type="project" value="UniProtKB-SubCell"/>
</dbReference>
<gene>
    <name evidence="7" type="ORF">HDU87_000821</name>
</gene>
<dbReference type="SUPFAM" id="SSF50978">
    <property type="entry name" value="WD40 repeat-like"/>
    <property type="match status" value="1"/>
</dbReference>
<evidence type="ECO:0000256" key="2">
    <source>
        <dbReference type="ARBA" id="ARBA00023242"/>
    </source>
</evidence>
<feature type="repeat" description="WD" evidence="3">
    <location>
        <begin position="140"/>
        <end position="175"/>
    </location>
</feature>
<keyword evidence="3" id="KW-0853">WD repeat</keyword>
<feature type="domain" description="RSE1/DDB1/CPSF1 first beta-propeller" evidence="5">
    <location>
        <begin position="31"/>
        <end position="391"/>
    </location>
</feature>
<dbReference type="GO" id="GO:0003676">
    <property type="term" value="F:nucleic acid binding"/>
    <property type="evidence" value="ECO:0007669"/>
    <property type="project" value="InterPro"/>
</dbReference>
<evidence type="ECO:0000256" key="1">
    <source>
        <dbReference type="ARBA" id="ARBA00004123"/>
    </source>
</evidence>